<dbReference type="PANTHER" id="PTHR37421">
    <property type="entry name" value="UPF0260 PROTEIN YCGN"/>
    <property type="match status" value="1"/>
</dbReference>
<organism evidence="1 2">
    <name type="scientific">SAR86 cluster bacterium</name>
    <dbReference type="NCBI Taxonomy" id="2030880"/>
    <lineage>
        <taxon>Bacteria</taxon>
        <taxon>Pseudomonadati</taxon>
        <taxon>Pseudomonadota</taxon>
        <taxon>Gammaproteobacteria</taxon>
        <taxon>SAR86 cluster</taxon>
    </lineage>
</organism>
<dbReference type="PANTHER" id="PTHR37421:SF1">
    <property type="entry name" value="UPF0260 PROTEIN YCGN"/>
    <property type="match status" value="1"/>
</dbReference>
<proteinExistence type="predicted"/>
<dbReference type="AlphaFoldDB" id="A0A2A5AFU3"/>
<evidence type="ECO:0008006" key="3">
    <source>
        <dbReference type="Google" id="ProtNLM"/>
    </source>
</evidence>
<dbReference type="Proteomes" id="UP000218327">
    <property type="component" value="Unassembled WGS sequence"/>
</dbReference>
<evidence type="ECO:0000313" key="2">
    <source>
        <dbReference type="Proteomes" id="UP000218327"/>
    </source>
</evidence>
<accession>A0A2A5AFU3</accession>
<dbReference type="EMBL" id="NVVJ01000103">
    <property type="protein sequence ID" value="PCJ17951.1"/>
    <property type="molecule type" value="Genomic_DNA"/>
</dbReference>
<dbReference type="PIRSF" id="PIRSF006173">
    <property type="entry name" value="UCP006173"/>
    <property type="match status" value="1"/>
</dbReference>
<name>A0A2A5AFU3_9GAMM</name>
<dbReference type="InterPro" id="IPR008228">
    <property type="entry name" value="UCP006173"/>
</dbReference>
<sequence>MGESIENFWEKPLAELNENEWELLCDGCGRCCLKKFVNVDNDETVYTRIICRYYDESLHHCTCYEDRVNKVPDCLNVKTMNIQLSNWMPDTCAYRLRFENKPLYSWHPLIAGSRSQMEDEDIAVLGKVISEEYVHPDGFEEHVIRWITT</sequence>
<dbReference type="NCBIfam" id="NF003507">
    <property type="entry name" value="PRK05170.2-5"/>
    <property type="match status" value="1"/>
</dbReference>
<protein>
    <recommendedName>
        <fullName evidence="3">YcgN family cysteine cluster protein</fullName>
    </recommendedName>
</protein>
<evidence type="ECO:0000313" key="1">
    <source>
        <dbReference type="EMBL" id="PCJ17951.1"/>
    </source>
</evidence>
<reference evidence="2" key="1">
    <citation type="submission" date="2017-08" db="EMBL/GenBank/DDBJ databases">
        <title>A dynamic microbial community with high functional redundancy inhabits the cold, oxic subseafloor aquifer.</title>
        <authorList>
            <person name="Tully B.J."/>
            <person name="Wheat C.G."/>
            <person name="Glazer B.T."/>
            <person name="Huber J.A."/>
        </authorList>
    </citation>
    <scope>NUCLEOTIDE SEQUENCE [LARGE SCALE GENOMIC DNA]</scope>
</reference>
<comment type="caution">
    <text evidence="1">The sequence shown here is derived from an EMBL/GenBank/DDBJ whole genome shotgun (WGS) entry which is preliminary data.</text>
</comment>
<gene>
    <name evidence="1" type="ORF">COA96_17300</name>
</gene>